<name>A0AAV2HUS2_LYMST</name>
<keyword evidence="3" id="KW-1185">Reference proteome</keyword>
<dbReference type="GO" id="GO:0005739">
    <property type="term" value="C:mitochondrion"/>
    <property type="evidence" value="ECO:0007669"/>
    <property type="project" value="GOC"/>
</dbReference>
<evidence type="ECO:0000313" key="3">
    <source>
        <dbReference type="Proteomes" id="UP001497497"/>
    </source>
</evidence>
<gene>
    <name evidence="2" type="ORF">GSLYS_00011774001</name>
</gene>
<organism evidence="2 3">
    <name type="scientific">Lymnaea stagnalis</name>
    <name type="common">Great pond snail</name>
    <name type="synonym">Helix stagnalis</name>
    <dbReference type="NCBI Taxonomy" id="6523"/>
    <lineage>
        <taxon>Eukaryota</taxon>
        <taxon>Metazoa</taxon>
        <taxon>Spiralia</taxon>
        <taxon>Lophotrochozoa</taxon>
        <taxon>Mollusca</taxon>
        <taxon>Gastropoda</taxon>
        <taxon>Heterobranchia</taxon>
        <taxon>Euthyneura</taxon>
        <taxon>Panpulmonata</taxon>
        <taxon>Hygrophila</taxon>
        <taxon>Lymnaeoidea</taxon>
        <taxon>Lymnaeidae</taxon>
        <taxon>Lymnaea</taxon>
    </lineage>
</organism>
<protein>
    <submittedName>
        <fullName evidence="2">Uncharacterized protein</fullName>
    </submittedName>
</protein>
<dbReference type="PANTHER" id="PTHR21519:SF1">
    <property type="entry name" value="PDZ DOMAIN-CONTAINING PROTEIN 8"/>
    <property type="match status" value="1"/>
</dbReference>
<feature type="non-terminal residue" evidence="2">
    <location>
        <position position="213"/>
    </location>
</feature>
<feature type="compositionally biased region" description="Polar residues" evidence="1">
    <location>
        <begin position="203"/>
        <end position="213"/>
    </location>
</feature>
<dbReference type="EMBL" id="CAXITT010000279">
    <property type="protein sequence ID" value="CAL1537935.1"/>
    <property type="molecule type" value="Genomic_DNA"/>
</dbReference>
<dbReference type="GO" id="GO:0044233">
    <property type="term" value="C:mitochondria-associated endoplasmic reticulum membrane contact site"/>
    <property type="evidence" value="ECO:0007669"/>
    <property type="project" value="InterPro"/>
</dbReference>
<dbReference type="PANTHER" id="PTHR21519">
    <property type="entry name" value="PDZ DOMAIN-CONTAINING PROTEIN 8"/>
    <property type="match status" value="1"/>
</dbReference>
<reference evidence="2 3" key="1">
    <citation type="submission" date="2024-04" db="EMBL/GenBank/DDBJ databases">
        <authorList>
            <consortium name="Genoscope - CEA"/>
            <person name="William W."/>
        </authorList>
    </citation>
    <scope>NUCLEOTIDE SEQUENCE [LARGE SCALE GENOMIC DNA]</scope>
</reference>
<evidence type="ECO:0000313" key="2">
    <source>
        <dbReference type="EMBL" id="CAL1537935.1"/>
    </source>
</evidence>
<feature type="region of interest" description="Disordered" evidence="1">
    <location>
        <begin position="139"/>
        <end position="166"/>
    </location>
</feature>
<sequence>SRFRILREQTDRMKDLMKHLKRGKVQNSLSDKAIVEAKETGARLFLDMDTAKRKEKLEGLIKSLDEQLIMEMQNKELIEKECAKLEESDKLNSTPKHRAELKALEGKAVKSGEKLDAMRLLMLQYCSGLQTCLSATDAMDTDQRKDVPQRPPPAGSPKYEPPKGARYTVTGFVRRAGTSVKEKVTSIKKDFGRKGKSTDKDGPSTSAGANNNK</sequence>
<accession>A0AAV2HUS2</accession>
<feature type="region of interest" description="Disordered" evidence="1">
    <location>
        <begin position="178"/>
        <end position="213"/>
    </location>
</feature>
<dbReference type="InterPro" id="IPR039275">
    <property type="entry name" value="PDZD8"/>
</dbReference>
<feature type="non-terminal residue" evidence="2">
    <location>
        <position position="1"/>
    </location>
</feature>
<dbReference type="GO" id="GO:0051560">
    <property type="term" value="P:mitochondrial calcium ion homeostasis"/>
    <property type="evidence" value="ECO:0007669"/>
    <property type="project" value="InterPro"/>
</dbReference>
<dbReference type="Proteomes" id="UP001497497">
    <property type="component" value="Unassembled WGS sequence"/>
</dbReference>
<proteinExistence type="predicted"/>
<feature type="compositionally biased region" description="Basic and acidic residues" evidence="1">
    <location>
        <begin position="180"/>
        <end position="202"/>
    </location>
</feature>
<dbReference type="AlphaFoldDB" id="A0AAV2HUS2"/>
<comment type="caution">
    <text evidence="2">The sequence shown here is derived from an EMBL/GenBank/DDBJ whole genome shotgun (WGS) entry which is preliminary data.</text>
</comment>
<evidence type="ECO:0000256" key="1">
    <source>
        <dbReference type="SAM" id="MobiDB-lite"/>
    </source>
</evidence>
<dbReference type="GO" id="GO:1990456">
    <property type="term" value="P:mitochondrion-endoplasmic reticulum membrane tethering"/>
    <property type="evidence" value="ECO:0007669"/>
    <property type="project" value="InterPro"/>
</dbReference>